<dbReference type="InterPro" id="IPR050289">
    <property type="entry name" value="TorD/DmsD_chaperones"/>
</dbReference>
<dbReference type="Proteomes" id="UP000291078">
    <property type="component" value="Unassembled WGS sequence"/>
</dbReference>
<dbReference type="PANTHER" id="PTHR34227">
    <property type="entry name" value="CHAPERONE PROTEIN YCDY"/>
    <property type="match status" value="1"/>
</dbReference>
<dbReference type="EMBL" id="SGXM01000001">
    <property type="protein sequence ID" value="RZT42434.1"/>
    <property type="molecule type" value="Genomic_DNA"/>
</dbReference>
<dbReference type="InterPro" id="IPR020945">
    <property type="entry name" value="DMSO/NO3_reduct_chaperone"/>
</dbReference>
<dbReference type="PANTHER" id="PTHR34227:SF1">
    <property type="entry name" value="DIMETHYL SULFOXIDE REDUCTASE CHAPERONE-RELATED"/>
    <property type="match status" value="1"/>
</dbReference>
<evidence type="ECO:0000313" key="2">
    <source>
        <dbReference type="EMBL" id="RZT42434.1"/>
    </source>
</evidence>
<name>A0A4Q7S7N6_9BURK</name>
<keyword evidence="3" id="KW-1185">Reference proteome</keyword>
<dbReference type="OrthoDB" id="8964592at2"/>
<dbReference type="InterPro" id="IPR036411">
    <property type="entry name" value="TorD-like_sf"/>
</dbReference>
<dbReference type="SUPFAM" id="SSF89155">
    <property type="entry name" value="TorD-like"/>
    <property type="match status" value="1"/>
</dbReference>
<dbReference type="Pfam" id="PF02613">
    <property type="entry name" value="Nitrate_red_del"/>
    <property type="match status" value="1"/>
</dbReference>
<dbReference type="AlphaFoldDB" id="A0A4Q7S7N6"/>
<dbReference type="RefSeq" id="WP_130390426.1">
    <property type="nucleotide sequence ID" value="NZ_SGXM01000001.1"/>
</dbReference>
<protein>
    <submittedName>
        <fullName evidence="2">TorA-specific chaperone</fullName>
    </submittedName>
</protein>
<sequence length="219" mass="23041">MMTADADAASLQASMLEWMAGLLAAPPGVTEVAMLRTPEGRRVCEAMADELGCHDAMRELWRGLDGGTERSVETVALDVSVAYTRLFEGVAGPPAVSLYESFHATGPAATGQPTPQLFGPAAHEMADLLGRYDLSVGDSREPPDHAAIELAFYAALLRDGDAEGVALLRTRLAGWMPAFVAGCRRHDAGGFYGGLAQCLESLLGMGAPAPQRQGSHDAE</sequence>
<keyword evidence="1" id="KW-0143">Chaperone</keyword>
<gene>
    <name evidence="2" type="ORF">EV147_1470</name>
</gene>
<evidence type="ECO:0000256" key="1">
    <source>
        <dbReference type="ARBA" id="ARBA00023186"/>
    </source>
</evidence>
<evidence type="ECO:0000313" key="3">
    <source>
        <dbReference type="Proteomes" id="UP000291078"/>
    </source>
</evidence>
<comment type="caution">
    <text evidence="2">The sequence shown here is derived from an EMBL/GenBank/DDBJ whole genome shotgun (WGS) entry which is preliminary data.</text>
</comment>
<proteinExistence type="predicted"/>
<dbReference type="Gene3D" id="1.10.3480.10">
    <property type="entry name" value="TorD-like"/>
    <property type="match status" value="1"/>
</dbReference>
<accession>A0A4Q7S7N6</accession>
<organism evidence="2 3">
    <name type="scientific">Cupriavidus agavae</name>
    <dbReference type="NCBI Taxonomy" id="1001822"/>
    <lineage>
        <taxon>Bacteria</taxon>
        <taxon>Pseudomonadati</taxon>
        <taxon>Pseudomonadota</taxon>
        <taxon>Betaproteobacteria</taxon>
        <taxon>Burkholderiales</taxon>
        <taxon>Burkholderiaceae</taxon>
        <taxon>Cupriavidus</taxon>
    </lineage>
</organism>
<reference evidence="2 3" key="1">
    <citation type="journal article" date="2015" name="Stand. Genomic Sci.">
        <title>Genomic Encyclopedia of Bacterial and Archaeal Type Strains, Phase III: the genomes of soil and plant-associated and newly described type strains.</title>
        <authorList>
            <person name="Whitman W.B."/>
            <person name="Woyke T."/>
            <person name="Klenk H.P."/>
            <person name="Zhou Y."/>
            <person name="Lilburn T.G."/>
            <person name="Beck B.J."/>
            <person name="De Vos P."/>
            <person name="Vandamme P."/>
            <person name="Eisen J.A."/>
            <person name="Garrity G."/>
            <person name="Hugenholtz P."/>
            <person name="Kyrpides N.C."/>
        </authorList>
    </citation>
    <scope>NUCLEOTIDE SEQUENCE [LARGE SCALE GENOMIC DNA]</scope>
    <source>
        <strain evidence="2 3">ASC-9842</strain>
    </source>
</reference>